<organism evidence="1 2">
    <name type="scientific">Xenorhabdus bovienii str. kraussei Quebec</name>
    <dbReference type="NCBI Taxonomy" id="1398203"/>
    <lineage>
        <taxon>Bacteria</taxon>
        <taxon>Pseudomonadati</taxon>
        <taxon>Pseudomonadota</taxon>
        <taxon>Gammaproteobacteria</taxon>
        <taxon>Enterobacterales</taxon>
        <taxon>Morganellaceae</taxon>
        <taxon>Xenorhabdus</taxon>
    </lineage>
</organism>
<reference evidence="1" key="1">
    <citation type="submission" date="2013-07" db="EMBL/GenBank/DDBJ databases">
        <title>Sub-species coevolution in mutualistic symbiosis.</title>
        <authorList>
            <person name="Murfin K."/>
            <person name="Klassen J."/>
            <person name="Lee M."/>
            <person name="Forst S."/>
            <person name="Stock P."/>
            <person name="Goodrich-Blair H."/>
        </authorList>
    </citation>
    <scope>NUCLEOTIDE SEQUENCE [LARGE SCALE GENOMIC DNA]</scope>
    <source>
        <strain evidence="1">Kraussei Quebec</strain>
    </source>
</reference>
<sequence>MVQQIDFTLNQVLKAENIETLKSYGAYVELKNRIEQYIGFSLGVKNWNDLFEKMLLLREAVTTENEIIRKIINESSFIAAKSQLSHTLGICIQAKSKQQLATKIDNLLKVFSWSCFDPYEKFEETKFRNFQSSSRLEGIMIEGPAGSMNLNDVIAKYKRYCNG</sequence>
<dbReference type="HOGENOM" id="CLU_1693997_0_0_6"/>
<dbReference type="OrthoDB" id="6986702at2"/>
<dbReference type="Proteomes" id="UP000028500">
    <property type="component" value="Unassembled WGS sequence"/>
</dbReference>
<name>A0A077PLM9_XENBV</name>
<comment type="caution">
    <text evidence="1">The sequence shown here is derived from an EMBL/GenBank/DDBJ whole genome shotgun (WGS) entry which is preliminary data.</text>
</comment>
<dbReference type="EMBL" id="CBSY010000278">
    <property type="protein sequence ID" value="CDH21993.1"/>
    <property type="molecule type" value="Genomic_DNA"/>
</dbReference>
<protein>
    <submittedName>
        <fullName evidence="1">Uncharacterized protein</fullName>
    </submittedName>
</protein>
<proteinExistence type="predicted"/>
<gene>
    <name evidence="1" type="ORF">XBKQ1_850055</name>
</gene>
<accession>A0A077PLM9</accession>
<evidence type="ECO:0000313" key="1">
    <source>
        <dbReference type="EMBL" id="CDH21993.1"/>
    </source>
</evidence>
<dbReference type="AlphaFoldDB" id="A0A077PLM9"/>
<keyword evidence="2" id="KW-1185">Reference proteome</keyword>
<dbReference type="RefSeq" id="WP_038244913.1">
    <property type="nucleotide sequence ID" value="NZ_CAWLZI010000082.1"/>
</dbReference>
<evidence type="ECO:0000313" key="2">
    <source>
        <dbReference type="Proteomes" id="UP000028500"/>
    </source>
</evidence>